<evidence type="ECO:0000313" key="1">
    <source>
        <dbReference type="EMBL" id="SEK86289.1"/>
    </source>
</evidence>
<name>A0A1H7KHM2_9GAMM</name>
<dbReference type="RefSeq" id="WP_090252577.1">
    <property type="nucleotide sequence ID" value="NZ_FOAA01000006.1"/>
</dbReference>
<accession>A0A1H7KHM2</accession>
<dbReference type="STRING" id="1396821.SAMN05444515_1066"/>
<dbReference type="Proteomes" id="UP000199256">
    <property type="component" value="Unassembled WGS sequence"/>
</dbReference>
<reference evidence="2" key="1">
    <citation type="submission" date="2016-10" db="EMBL/GenBank/DDBJ databases">
        <authorList>
            <person name="Varghese N."/>
            <person name="Submissions S."/>
        </authorList>
    </citation>
    <scope>NUCLEOTIDE SEQUENCE [LARGE SCALE GENOMIC DNA]</scope>
    <source>
        <strain evidence="2">DSM 241</strain>
    </source>
</reference>
<organism evidence="1 2">
    <name type="scientific">Ectothiorhodospira marina</name>
    <dbReference type="NCBI Taxonomy" id="1396821"/>
    <lineage>
        <taxon>Bacteria</taxon>
        <taxon>Pseudomonadati</taxon>
        <taxon>Pseudomonadota</taxon>
        <taxon>Gammaproteobacteria</taxon>
        <taxon>Chromatiales</taxon>
        <taxon>Ectothiorhodospiraceae</taxon>
        <taxon>Ectothiorhodospira</taxon>
    </lineage>
</organism>
<sequence>MGIEIHDDTLRISDILGVEDAEILLEWLLKNPGGAVDLAECTHLHAANLQVLMASPPRITNWPDDALLADWLKHALNQEE</sequence>
<gene>
    <name evidence="1" type="ORF">SAMN05444515_1066</name>
</gene>
<dbReference type="EMBL" id="FOAA01000006">
    <property type="protein sequence ID" value="SEK86289.1"/>
    <property type="molecule type" value="Genomic_DNA"/>
</dbReference>
<proteinExistence type="predicted"/>
<evidence type="ECO:0000313" key="2">
    <source>
        <dbReference type="Proteomes" id="UP000199256"/>
    </source>
</evidence>
<dbReference type="AlphaFoldDB" id="A0A1H7KHM2"/>
<dbReference type="OrthoDB" id="7585928at2"/>
<protein>
    <submittedName>
        <fullName evidence="1">Uncharacterized protein</fullName>
    </submittedName>
</protein>
<keyword evidence="2" id="KW-1185">Reference proteome</keyword>